<evidence type="ECO:0000313" key="2">
    <source>
        <dbReference type="EMBL" id="KPD02601.1"/>
    </source>
</evidence>
<dbReference type="Proteomes" id="UP000053226">
    <property type="component" value="Unassembled WGS sequence"/>
</dbReference>
<feature type="signal peptide" evidence="1">
    <location>
        <begin position="1"/>
        <end position="21"/>
    </location>
</feature>
<accession>A0A0N0IAC5</accession>
<protein>
    <submittedName>
        <fullName evidence="2">Putative lipoprotein</fullName>
    </submittedName>
</protein>
<name>A0A0N0IAC5_9GAMM</name>
<evidence type="ECO:0000313" key="3">
    <source>
        <dbReference type="Proteomes" id="UP000053226"/>
    </source>
</evidence>
<dbReference type="PROSITE" id="PS51257">
    <property type="entry name" value="PROKAR_LIPOPROTEIN"/>
    <property type="match status" value="1"/>
</dbReference>
<proteinExistence type="predicted"/>
<dbReference type="OrthoDB" id="6630798at2"/>
<dbReference type="AlphaFoldDB" id="A0A0N0IAC5"/>
<keyword evidence="2" id="KW-0449">Lipoprotein</keyword>
<feature type="chain" id="PRO_5005851204" evidence="1">
    <location>
        <begin position="22"/>
        <end position="107"/>
    </location>
</feature>
<keyword evidence="1" id="KW-0732">Signal</keyword>
<evidence type="ECO:0000256" key="1">
    <source>
        <dbReference type="SAM" id="SignalP"/>
    </source>
</evidence>
<gene>
    <name evidence="2" type="ORF">M992_1756</name>
</gene>
<sequence length="107" mass="11399">MKKILPLLFICSAVLSLSACAVKNDSTEFKGIGFTYNSDINKTPDGYYVASVEAAPGAGRTSGAIAYATTNASKYCQKQDKALKILSDETSSNYLINGVAKVKFNCI</sequence>
<dbReference type="EMBL" id="LGAA01000018">
    <property type="protein sequence ID" value="KPD02601.1"/>
    <property type="molecule type" value="Genomic_DNA"/>
</dbReference>
<organism evidence="2 3">
    <name type="scientific">Moellerella wisconsensis ATCC 35017</name>
    <dbReference type="NCBI Taxonomy" id="1354267"/>
    <lineage>
        <taxon>Bacteria</taxon>
        <taxon>Pseudomonadati</taxon>
        <taxon>Pseudomonadota</taxon>
        <taxon>Gammaproteobacteria</taxon>
        <taxon>Enterobacterales</taxon>
        <taxon>Morganellaceae</taxon>
        <taxon>Moellerella</taxon>
    </lineage>
</organism>
<keyword evidence="3" id="KW-1185">Reference proteome</keyword>
<comment type="caution">
    <text evidence="2">The sequence shown here is derived from an EMBL/GenBank/DDBJ whole genome shotgun (WGS) entry which is preliminary data.</text>
</comment>
<dbReference type="RefSeq" id="WP_053908176.1">
    <property type="nucleotide sequence ID" value="NZ_CAWMUS010000018.1"/>
</dbReference>
<reference evidence="2 3" key="1">
    <citation type="submission" date="2015-07" db="EMBL/GenBank/DDBJ databases">
        <title>ATOL: Assembling a taxonomically balanced genome-scale reconstruction of the evolutionary history of the Enterobacteriaceae.</title>
        <authorList>
            <person name="Plunkett G.III."/>
            <person name="Neeno-Eckwall E.C."/>
            <person name="Glasner J.D."/>
            <person name="Perna N.T."/>
        </authorList>
    </citation>
    <scope>NUCLEOTIDE SEQUENCE [LARGE SCALE GENOMIC DNA]</scope>
    <source>
        <strain evidence="2 3">ATCC 35017</strain>
    </source>
</reference>